<gene>
    <name evidence="7" type="ORF">J2Z77_001758</name>
</gene>
<name>A0ABS4L119_STRAV</name>
<keyword evidence="1 4" id="KW-0732">Signal</keyword>
<evidence type="ECO:0000259" key="6">
    <source>
        <dbReference type="SMART" id="SM00560"/>
    </source>
</evidence>
<accession>A0ABS4L119</accession>
<dbReference type="Pfam" id="PF00652">
    <property type="entry name" value="Ricin_B_lectin"/>
    <property type="match status" value="1"/>
</dbReference>
<dbReference type="EMBL" id="JAGGLQ010000002">
    <property type="protein sequence ID" value="MBP2035971.1"/>
    <property type="molecule type" value="Genomic_DNA"/>
</dbReference>
<evidence type="ECO:0000256" key="1">
    <source>
        <dbReference type="ARBA" id="ARBA00022729"/>
    </source>
</evidence>
<feature type="domain" description="Ricin B lectin" evidence="5">
    <location>
        <begin position="1286"/>
        <end position="1412"/>
    </location>
</feature>
<dbReference type="Gene3D" id="2.80.10.50">
    <property type="match status" value="1"/>
</dbReference>
<organism evidence="7 8">
    <name type="scientific">Streptomyces avidinii</name>
    <dbReference type="NCBI Taxonomy" id="1895"/>
    <lineage>
        <taxon>Bacteria</taxon>
        <taxon>Bacillati</taxon>
        <taxon>Actinomycetota</taxon>
        <taxon>Actinomycetes</taxon>
        <taxon>Kitasatosporales</taxon>
        <taxon>Streptomycetaceae</taxon>
        <taxon>Streptomyces</taxon>
    </lineage>
</organism>
<evidence type="ECO:0000256" key="3">
    <source>
        <dbReference type="SAM" id="MobiDB-lite"/>
    </source>
</evidence>
<evidence type="ECO:0000313" key="8">
    <source>
        <dbReference type="Proteomes" id="UP001519310"/>
    </source>
</evidence>
<evidence type="ECO:0000313" key="7">
    <source>
        <dbReference type="EMBL" id="MBP2035971.1"/>
    </source>
</evidence>
<feature type="region of interest" description="Disordered" evidence="3">
    <location>
        <begin position="25"/>
        <end position="65"/>
    </location>
</feature>
<evidence type="ECO:0000259" key="5">
    <source>
        <dbReference type="SMART" id="SM00458"/>
    </source>
</evidence>
<sequence>MLTIPLAGAAVIALGAGLLTGPPAYAAEERGHGPADTSWPTPPPPPSSGASSAIGTAKARAKSDGKRVLIDSLTTASSQTFATPGGTLTTETSLAPERVKNPSGKWQKVDATLQTTADGTVAPLAVPSRLAFSGGGTGPMATMTAADGKKLALKAPFSLPKPTLNGDSALYPSVLPGVDLELTATTVGGWRQVLIVRTAEAAASPALQKLQFPVETDGLTVSADAAGNLKAADAQGNARFTAPTPVMWDSARSASTGGAGAGRTKSAGAFAKQAAPAEETPLAPSIASSSDGPGEGATVKPIATTVDDRGIQLVPDTALLGQGTGPWYIDPGWAPSLNNANQAWAQVQEAYPDTNEFNGTQYGQDRPATGYCGYNVGNPPCDGIGRTRAYFQIGVDTRLYGTEVLSARFEANVVSSSSPSTQTPMGLYSTNAIGNPTSWNRQPCDKNSHMGGCAKEAGITMSGSGGIAFDVKNLVKRAVQYRWPTITVGLAPDNESDKYYRQRFDNTPRIVVEYDITPTVSSPRTGPTPGFADTNTYAGCRTPGAANAWDNPGWVGTNNNITFTADTHSATGLQLWTAFIYWDDDNAGKTDFKESGWNGSSGPVTVDAGQLIDGHQYGWHARNTDGFLTSADSEWCFFRVDRTPPTATVASADFPASGTIGAHPKLVGQEGTFTLSGTDPAPATGTRTSGLACARWTTDPVKAAATGWKCTDPGVIKLTGGKADVKVTPPHWGTNYVYLQTQDNAGNMSQPFVYSYYAPSNPDAGKPVFGDINNDRKPDVLLPDTAGNLRTIAGGQDPYGAPNAVVQAAPGATPNWNGVQISHRGSLGRKTVDDLFAHEPGKAELYLYSNDNSGRLDGQANAPITKPATCVTPAGASIDCAAHGYGVTNWSKVTQIAALGSPTGDSGDTADKLPTTSLLFVENGRLWLGTAGSLNALAPQAVLLSANDTKWAGYDLLTPGRAQGTDFPTLWARSKTDGTLHAFSVKGTAQAPDLTGFTNPAAGLVSGTIDPKVYPRVGSEGDLTGDGIPDLWAVDTNQQLVAFNGVGTATPFPTATGVSTTPVTLGNLNLPKAQWKLTGRTGTTTPSAVGSFPATTTNVTFPAAENIGGRSSSYAAFSNAGGSYASTTGPVIDTRKSFTISTWVKATELGGVVLSQDLGRNSSLLLFPNHNKKVWQFSIANGDTNPWPYDETNEVNSAGTITLNTWQQLTAVYDENTGLMRLYVNGTLAATGHHKASTSPAPVGPFHLGRFKDAGAYLDSSPFKGGISNLAVYPYAAPVTAPQATGPIHLTAPTGFCVDNDFDRLEDGNKIQLWGCTGGAPQQFQISNDGTIRNQGMCLNAAGGGVVNGTLIELRTCDGSAGSQQFLPRADGGIYHPASGRCLDLGNYDTTPGRQLWLYDCHAGPAQRWTVPTLGTAPLPIPTP</sequence>
<feature type="region of interest" description="Disordered" evidence="3">
    <location>
        <begin position="243"/>
        <end position="299"/>
    </location>
</feature>
<dbReference type="CDD" id="cd23451">
    <property type="entry name" value="beta-trefoil_Ricin_laminarinase"/>
    <property type="match status" value="1"/>
</dbReference>
<dbReference type="RefSeq" id="WP_189967670.1">
    <property type="nucleotide sequence ID" value="NZ_BMVL01000004.1"/>
</dbReference>
<dbReference type="InterPro" id="IPR000772">
    <property type="entry name" value="Ricin_B_lectin"/>
</dbReference>
<feature type="compositionally biased region" description="Low complexity" evidence="3">
    <location>
        <begin position="48"/>
        <end position="58"/>
    </location>
</feature>
<feature type="compositionally biased region" description="Low complexity" evidence="3">
    <location>
        <begin position="250"/>
        <end position="269"/>
    </location>
</feature>
<dbReference type="Gene3D" id="2.60.120.200">
    <property type="match status" value="1"/>
</dbReference>
<dbReference type="PROSITE" id="PS50231">
    <property type="entry name" value="RICIN_B_LECTIN"/>
    <property type="match status" value="1"/>
</dbReference>
<feature type="signal peptide" evidence="4">
    <location>
        <begin position="1"/>
        <end position="26"/>
    </location>
</feature>
<dbReference type="SMART" id="SM00458">
    <property type="entry name" value="RICIN"/>
    <property type="match status" value="1"/>
</dbReference>
<dbReference type="InterPro" id="IPR035992">
    <property type="entry name" value="Ricin_B-like_lectins"/>
</dbReference>
<dbReference type="SMART" id="SM00560">
    <property type="entry name" value="LamGL"/>
    <property type="match status" value="1"/>
</dbReference>
<evidence type="ECO:0000256" key="4">
    <source>
        <dbReference type="SAM" id="SignalP"/>
    </source>
</evidence>
<dbReference type="SUPFAM" id="SSF49899">
    <property type="entry name" value="Concanavalin A-like lectins/glucanases"/>
    <property type="match status" value="1"/>
</dbReference>
<evidence type="ECO:0000256" key="2">
    <source>
        <dbReference type="ARBA" id="ARBA00023157"/>
    </source>
</evidence>
<proteinExistence type="predicted"/>
<dbReference type="Pfam" id="PF13385">
    <property type="entry name" value="Laminin_G_3"/>
    <property type="match status" value="1"/>
</dbReference>
<keyword evidence="2" id="KW-1015">Disulfide bond</keyword>
<evidence type="ECO:0008006" key="9">
    <source>
        <dbReference type="Google" id="ProtNLM"/>
    </source>
</evidence>
<feature type="chain" id="PRO_5046936970" description="Ricin-type beta-trefoil lectin protein" evidence="4">
    <location>
        <begin position="27"/>
        <end position="1424"/>
    </location>
</feature>
<dbReference type="SUPFAM" id="SSF50370">
    <property type="entry name" value="Ricin B-like lectins"/>
    <property type="match status" value="1"/>
</dbReference>
<comment type="caution">
    <text evidence="7">The sequence shown here is derived from an EMBL/GenBank/DDBJ whole genome shotgun (WGS) entry which is preliminary data.</text>
</comment>
<dbReference type="Proteomes" id="UP001519310">
    <property type="component" value="Unassembled WGS sequence"/>
</dbReference>
<dbReference type="InterPro" id="IPR006558">
    <property type="entry name" value="LamG-like"/>
</dbReference>
<protein>
    <recommendedName>
        <fullName evidence="9">Ricin-type beta-trefoil lectin protein</fullName>
    </recommendedName>
</protein>
<keyword evidence="8" id="KW-1185">Reference proteome</keyword>
<dbReference type="InterPro" id="IPR013320">
    <property type="entry name" value="ConA-like_dom_sf"/>
</dbReference>
<reference evidence="7 8" key="1">
    <citation type="submission" date="2021-03" db="EMBL/GenBank/DDBJ databases">
        <title>Genomic Encyclopedia of Type Strains, Phase IV (KMG-IV): sequencing the most valuable type-strain genomes for metagenomic binning, comparative biology and taxonomic classification.</title>
        <authorList>
            <person name="Goeker M."/>
        </authorList>
    </citation>
    <scope>NUCLEOTIDE SEQUENCE [LARGE SCALE GENOMIC DNA]</scope>
    <source>
        <strain evidence="7 8">DSM 40526</strain>
    </source>
</reference>
<feature type="domain" description="LamG-like jellyroll fold" evidence="6">
    <location>
        <begin position="1136"/>
        <end position="1280"/>
    </location>
</feature>